<organism evidence="1 2">
    <name type="scientific">Georgenia muralis</name>
    <dbReference type="NCBI Taxonomy" id="154117"/>
    <lineage>
        <taxon>Bacteria</taxon>
        <taxon>Bacillati</taxon>
        <taxon>Actinomycetota</taxon>
        <taxon>Actinomycetes</taxon>
        <taxon>Micrococcales</taxon>
        <taxon>Bogoriellaceae</taxon>
        <taxon>Georgenia</taxon>
    </lineage>
</organism>
<name>A0A3N5AB74_9MICO</name>
<dbReference type="AlphaFoldDB" id="A0A3N5AB74"/>
<reference evidence="1 2" key="1">
    <citation type="submission" date="2018-11" db="EMBL/GenBank/DDBJ databases">
        <title>Sequencing the genomes of 1000 actinobacteria strains.</title>
        <authorList>
            <person name="Klenk H.-P."/>
        </authorList>
    </citation>
    <scope>NUCLEOTIDE SEQUENCE [LARGE SCALE GENOMIC DNA]</scope>
    <source>
        <strain evidence="1 2">DSM 14418</strain>
    </source>
</reference>
<dbReference type="RefSeq" id="WP_123919437.1">
    <property type="nucleotide sequence ID" value="NZ_RKRA01000001.1"/>
</dbReference>
<accession>A0A3N5AB74</accession>
<dbReference type="Proteomes" id="UP000280726">
    <property type="component" value="Unassembled WGS sequence"/>
</dbReference>
<protein>
    <submittedName>
        <fullName evidence="1">Uncharacterized protein</fullName>
    </submittedName>
</protein>
<keyword evidence="2" id="KW-1185">Reference proteome</keyword>
<dbReference type="OrthoDB" id="5196987at2"/>
<sequence length="143" mass="15257">MIGPGDPDADVRRVGGAPAFVAAHGIFRARRDLTFEQAYGLARLVLELGGGPVPVRGKKAPLRPPTVRVLTLAGLIEQIGDSQLKEWFAIRSTRNYDPTGPAFTTWATSHGTDERTQWFAVATDAGAELVRDHVPGSSGAPGR</sequence>
<gene>
    <name evidence="1" type="ORF">EDD32_3441</name>
</gene>
<proteinExistence type="predicted"/>
<dbReference type="EMBL" id="RKRA01000001">
    <property type="protein sequence ID" value="RPF28891.1"/>
    <property type="molecule type" value="Genomic_DNA"/>
</dbReference>
<evidence type="ECO:0000313" key="1">
    <source>
        <dbReference type="EMBL" id="RPF28891.1"/>
    </source>
</evidence>
<evidence type="ECO:0000313" key="2">
    <source>
        <dbReference type="Proteomes" id="UP000280726"/>
    </source>
</evidence>
<comment type="caution">
    <text evidence="1">The sequence shown here is derived from an EMBL/GenBank/DDBJ whole genome shotgun (WGS) entry which is preliminary data.</text>
</comment>